<proteinExistence type="predicted"/>
<reference evidence="2" key="1">
    <citation type="journal article" date="2011" name="PLoS Genet.">
        <title>Genomic analysis of the necrotrophic fungal pathogens Sclerotinia sclerotiorum and Botrytis cinerea.</title>
        <authorList>
            <person name="Amselem J."/>
            <person name="Cuomo C.A."/>
            <person name="van Kan J.A."/>
            <person name="Viaud M."/>
            <person name="Benito E.P."/>
            <person name="Couloux A."/>
            <person name="Coutinho P.M."/>
            <person name="de Vries R.P."/>
            <person name="Dyer P.S."/>
            <person name="Fillinger S."/>
            <person name="Fournier E."/>
            <person name="Gout L."/>
            <person name="Hahn M."/>
            <person name="Kohn L."/>
            <person name="Lapalu N."/>
            <person name="Plummer K.M."/>
            <person name="Pradier J.M."/>
            <person name="Quevillon E."/>
            <person name="Sharon A."/>
            <person name="Simon A."/>
            <person name="ten Have A."/>
            <person name="Tudzynski B."/>
            <person name="Tudzynski P."/>
            <person name="Wincker P."/>
            <person name="Andrew M."/>
            <person name="Anthouard V."/>
            <person name="Beever R.E."/>
            <person name="Beffa R."/>
            <person name="Benoit I."/>
            <person name="Bouzid O."/>
            <person name="Brault B."/>
            <person name="Chen Z."/>
            <person name="Choquer M."/>
            <person name="Collemare J."/>
            <person name="Cotton P."/>
            <person name="Danchin E.G."/>
            <person name="Da Silva C."/>
            <person name="Gautier A."/>
            <person name="Giraud C."/>
            <person name="Giraud T."/>
            <person name="Gonzalez C."/>
            <person name="Grossetete S."/>
            <person name="Guldener U."/>
            <person name="Henrissat B."/>
            <person name="Howlett B.J."/>
            <person name="Kodira C."/>
            <person name="Kretschmer M."/>
            <person name="Lappartient A."/>
            <person name="Leroch M."/>
            <person name="Levis C."/>
            <person name="Mauceli E."/>
            <person name="Neuveglise C."/>
            <person name="Oeser B."/>
            <person name="Pearson M."/>
            <person name="Poulain J."/>
            <person name="Poussereau N."/>
            <person name="Quesneville H."/>
            <person name="Rascle C."/>
            <person name="Schumacher J."/>
            <person name="Segurens B."/>
            <person name="Sexton A."/>
            <person name="Silva E."/>
            <person name="Sirven C."/>
            <person name="Soanes D.M."/>
            <person name="Talbot N.J."/>
            <person name="Templeton M."/>
            <person name="Yandava C."/>
            <person name="Yarden O."/>
            <person name="Zeng Q."/>
            <person name="Rollins J.A."/>
            <person name="Lebrun M.H."/>
            <person name="Dickman M."/>
        </authorList>
    </citation>
    <scope>NUCLEOTIDE SEQUENCE [LARGE SCALE GENOMIC DNA]</scope>
    <source>
        <strain evidence="2">T4</strain>
    </source>
</reference>
<sequence>MSSIRCVHEIYSSSKYLDQTISFSQKRSTATYLPAQNHQDSEIIEPISEHNSVAVV</sequence>
<gene>
    <name evidence="1" type="ORF">BofuT4_uP087850.1</name>
</gene>
<dbReference type="EMBL" id="FQ790328">
    <property type="protein sequence ID" value="CCD50722.1"/>
    <property type="molecule type" value="Genomic_DNA"/>
</dbReference>
<organism evidence="1 2">
    <name type="scientific">Botryotinia fuckeliana (strain T4)</name>
    <name type="common">Noble rot fungus</name>
    <name type="synonym">Botrytis cinerea</name>
    <dbReference type="NCBI Taxonomy" id="999810"/>
    <lineage>
        <taxon>Eukaryota</taxon>
        <taxon>Fungi</taxon>
        <taxon>Dikarya</taxon>
        <taxon>Ascomycota</taxon>
        <taxon>Pezizomycotina</taxon>
        <taxon>Leotiomycetes</taxon>
        <taxon>Helotiales</taxon>
        <taxon>Sclerotiniaceae</taxon>
        <taxon>Botrytis</taxon>
    </lineage>
</organism>
<name>G2YG24_BOTF4</name>
<protein>
    <submittedName>
        <fullName evidence="1">Uncharacterized protein</fullName>
    </submittedName>
</protein>
<evidence type="ECO:0000313" key="1">
    <source>
        <dbReference type="EMBL" id="CCD50722.1"/>
    </source>
</evidence>
<dbReference type="InParanoid" id="G2YG24"/>
<evidence type="ECO:0000313" key="2">
    <source>
        <dbReference type="Proteomes" id="UP000008177"/>
    </source>
</evidence>
<dbReference type="Proteomes" id="UP000008177">
    <property type="component" value="Unplaced contigs"/>
</dbReference>
<dbReference type="HOGENOM" id="CLU_3013953_0_0_1"/>
<dbReference type="AlphaFoldDB" id="G2YG24"/>
<accession>G2YG24</accession>